<keyword evidence="3" id="KW-1185">Reference proteome</keyword>
<evidence type="ECO:0000313" key="2">
    <source>
        <dbReference type="EMBL" id="KAJ8394986.1"/>
    </source>
</evidence>
<gene>
    <name evidence="2" type="ORF">AAFF_G00039370</name>
</gene>
<protein>
    <submittedName>
        <fullName evidence="2">Uncharacterized protein</fullName>
    </submittedName>
</protein>
<name>A0AAD7S553_9TELE</name>
<dbReference type="EMBL" id="JAINUG010000120">
    <property type="protein sequence ID" value="KAJ8394986.1"/>
    <property type="molecule type" value="Genomic_DNA"/>
</dbReference>
<feature type="region of interest" description="Disordered" evidence="1">
    <location>
        <begin position="19"/>
        <end position="39"/>
    </location>
</feature>
<sequence>MLRTRKQKCTAIDPETVVLGGDQCEHPNSDTRSTETHAPPHDRLLVGFQMFPNDRAAAIKITQELAPLWTRRGLWGIE</sequence>
<proteinExistence type="predicted"/>
<feature type="compositionally biased region" description="Basic and acidic residues" evidence="1">
    <location>
        <begin position="23"/>
        <end position="39"/>
    </location>
</feature>
<accession>A0AAD7S553</accession>
<evidence type="ECO:0000313" key="3">
    <source>
        <dbReference type="Proteomes" id="UP001221898"/>
    </source>
</evidence>
<organism evidence="2 3">
    <name type="scientific">Aldrovandia affinis</name>
    <dbReference type="NCBI Taxonomy" id="143900"/>
    <lineage>
        <taxon>Eukaryota</taxon>
        <taxon>Metazoa</taxon>
        <taxon>Chordata</taxon>
        <taxon>Craniata</taxon>
        <taxon>Vertebrata</taxon>
        <taxon>Euteleostomi</taxon>
        <taxon>Actinopterygii</taxon>
        <taxon>Neopterygii</taxon>
        <taxon>Teleostei</taxon>
        <taxon>Notacanthiformes</taxon>
        <taxon>Halosauridae</taxon>
        <taxon>Aldrovandia</taxon>
    </lineage>
</organism>
<evidence type="ECO:0000256" key="1">
    <source>
        <dbReference type="SAM" id="MobiDB-lite"/>
    </source>
</evidence>
<reference evidence="2" key="1">
    <citation type="journal article" date="2023" name="Science">
        <title>Genome structures resolve the early diversification of teleost fishes.</title>
        <authorList>
            <person name="Parey E."/>
            <person name="Louis A."/>
            <person name="Montfort J."/>
            <person name="Bouchez O."/>
            <person name="Roques C."/>
            <person name="Iampietro C."/>
            <person name="Lluch J."/>
            <person name="Castinel A."/>
            <person name="Donnadieu C."/>
            <person name="Desvignes T."/>
            <person name="Floi Bucao C."/>
            <person name="Jouanno E."/>
            <person name="Wen M."/>
            <person name="Mejri S."/>
            <person name="Dirks R."/>
            <person name="Jansen H."/>
            <person name="Henkel C."/>
            <person name="Chen W.J."/>
            <person name="Zahm M."/>
            <person name="Cabau C."/>
            <person name="Klopp C."/>
            <person name="Thompson A.W."/>
            <person name="Robinson-Rechavi M."/>
            <person name="Braasch I."/>
            <person name="Lecointre G."/>
            <person name="Bobe J."/>
            <person name="Postlethwait J.H."/>
            <person name="Berthelot C."/>
            <person name="Roest Crollius H."/>
            <person name="Guiguen Y."/>
        </authorList>
    </citation>
    <scope>NUCLEOTIDE SEQUENCE</scope>
    <source>
        <strain evidence="2">NC1722</strain>
    </source>
</reference>
<dbReference type="AlphaFoldDB" id="A0AAD7S553"/>
<dbReference type="Proteomes" id="UP001221898">
    <property type="component" value="Unassembled WGS sequence"/>
</dbReference>
<comment type="caution">
    <text evidence="2">The sequence shown here is derived from an EMBL/GenBank/DDBJ whole genome shotgun (WGS) entry which is preliminary data.</text>
</comment>